<dbReference type="VEuPathDB" id="FungiDB:ASPWEDRAFT_35449"/>
<dbReference type="EMBL" id="KV878209">
    <property type="protein sequence ID" value="OJJ41837.1"/>
    <property type="molecule type" value="Genomic_DNA"/>
</dbReference>
<proteinExistence type="predicted"/>
<gene>
    <name evidence="2" type="ORF">ASPWEDRAFT_35449</name>
</gene>
<feature type="transmembrane region" description="Helical" evidence="1">
    <location>
        <begin position="6"/>
        <end position="32"/>
    </location>
</feature>
<keyword evidence="1" id="KW-0472">Membrane</keyword>
<feature type="non-terminal residue" evidence="2">
    <location>
        <position position="89"/>
    </location>
</feature>
<dbReference type="AlphaFoldDB" id="A0A1L9S3T9"/>
<reference evidence="3" key="1">
    <citation type="journal article" date="2017" name="Genome Biol.">
        <title>Comparative genomics reveals high biological diversity and specific adaptations in the industrially and medically important fungal genus Aspergillus.</title>
        <authorList>
            <person name="de Vries R.P."/>
            <person name="Riley R."/>
            <person name="Wiebenga A."/>
            <person name="Aguilar-Osorio G."/>
            <person name="Amillis S."/>
            <person name="Uchima C.A."/>
            <person name="Anderluh G."/>
            <person name="Asadollahi M."/>
            <person name="Askin M."/>
            <person name="Barry K."/>
            <person name="Battaglia E."/>
            <person name="Bayram O."/>
            <person name="Benocci T."/>
            <person name="Braus-Stromeyer S.A."/>
            <person name="Caldana C."/>
            <person name="Canovas D."/>
            <person name="Cerqueira G.C."/>
            <person name="Chen F."/>
            <person name="Chen W."/>
            <person name="Choi C."/>
            <person name="Clum A."/>
            <person name="Dos Santos R.A."/>
            <person name="Damasio A.R."/>
            <person name="Diallinas G."/>
            <person name="Emri T."/>
            <person name="Fekete E."/>
            <person name="Flipphi M."/>
            <person name="Freyberg S."/>
            <person name="Gallo A."/>
            <person name="Gournas C."/>
            <person name="Habgood R."/>
            <person name="Hainaut M."/>
            <person name="Harispe M.L."/>
            <person name="Henrissat B."/>
            <person name="Hilden K.S."/>
            <person name="Hope R."/>
            <person name="Hossain A."/>
            <person name="Karabika E."/>
            <person name="Karaffa L."/>
            <person name="Karanyi Z."/>
            <person name="Krasevec N."/>
            <person name="Kuo A."/>
            <person name="Kusch H."/>
            <person name="LaButti K."/>
            <person name="Lagendijk E.L."/>
            <person name="Lapidus A."/>
            <person name="Levasseur A."/>
            <person name="Lindquist E."/>
            <person name="Lipzen A."/>
            <person name="Logrieco A.F."/>
            <person name="MacCabe A."/>
            <person name="Maekelae M.R."/>
            <person name="Malavazi I."/>
            <person name="Melin P."/>
            <person name="Meyer V."/>
            <person name="Mielnichuk N."/>
            <person name="Miskei M."/>
            <person name="Molnar A.P."/>
            <person name="Mule G."/>
            <person name="Ngan C.Y."/>
            <person name="Orejas M."/>
            <person name="Orosz E."/>
            <person name="Ouedraogo J.P."/>
            <person name="Overkamp K.M."/>
            <person name="Park H.-S."/>
            <person name="Perrone G."/>
            <person name="Piumi F."/>
            <person name="Punt P.J."/>
            <person name="Ram A.F."/>
            <person name="Ramon A."/>
            <person name="Rauscher S."/>
            <person name="Record E."/>
            <person name="Riano-Pachon D.M."/>
            <person name="Robert V."/>
            <person name="Roehrig J."/>
            <person name="Ruller R."/>
            <person name="Salamov A."/>
            <person name="Salih N.S."/>
            <person name="Samson R.A."/>
            <person name="Sandor E."/>
            <person name="Sanguinetti M."/>
            <person name="Schuetze T."/>
            <person name="Sepcic K."/>
            <person name="Shelest E."/>
            <person name="Sherlock G."/>
            <person name="Sophianopoulou V."/>
            <person name="Squina F.M."/>
            <person name="Sun H."/>
            <person name="Susca A."/>
            <person name="Todd R.B."/>
            <person name="Tsang A."/>
            <person name="Unkles S.E."/>
            <person name="van de Wiele N."/>
            <person name="van Rossen-Uffink D."/>
            <person name="Oliveira J.V."/>
            <person name="Vesth T.C."/>
            <person name="Visser J."/>
            <person name="Yu J.-H."/>
            <person name="Zhou M."/>
            <person name="Andersen M.R."/>
            <person name="Archer D.B."/>
            <person name="Baker S.E."/>
            <person name="Benoit I."/>
            <person name="Brakhage A.A."/>
            <person name="Braus G.H."/>
            <person name="Fischer R."/>
            <person name="Frisvad J.C."/>
            <person name="Goldman G.H."/>
            <person name="Houbraken J."/>
            <person name="Oakley B."/>
            <person name="Pocsi I."/>
            <person name="Scazzocchio C."/>
            <person name="Seiboth B."/>
            <person name="vanKuyk P.A."/>
            <person name="Wortman J."/>
            <person name="Dyer P.S."/>
            <person name="Grigoriev I.V."/>
        </authorList>
    </citation>
    <scope>NUCLEOTIDE SEQUENCE [LARGE SCALE GENOMIC DNA]</scope>
    <source>
        <strain evidence="3">DTO 134E9</strain>
    </source>
</reference>
<dbReference type="GeneID" id="63750081"/>
<accession>A0A1L9S3T9</accession>
<evidence type="ECO:0000256" key="1">
    <source>
        <dbReference type="SAM" id="Phobius"/>
    </source>
</evidence>
<name>A0A1L9S3T9_ASPWE</name>
<protein>
    <submittedName>
        <fullName evidence="2">Uncharacterized protein</fullName>
    </submittedName>
</protein>
<keyword evidence="3" id="KW-1185">Reference proteome</keyword>
<dbReference type="Proteomes" id="UP000184383">
    <property type="component" value="Unassembled WGS sequence"/>
</dbReference>
<keyword evidence="1" id="KW-1133">Transmembrane helix</keyword>
<sequence length="89" mass="9900">MPLVLIFVLIFVPILVSILLSIVTMNVFMLPFMAWNLVSLSKDVFVLHLRDDMIPEINVILTGDVLDICINIDGNSRDQSGGQKGREDG</sequence>
<keyword evidence="1" id="KW-0812">Transmembrane</keyword>
<dbReference type="RefSeq" id="XP_040695513.1">
    <property type="nucleotide sequence ID" value="XM_040834233.1"/>
</dbReference>
<evidence type="ECO:0000313" key="3">
    <source>
        <dbReference type="Proteomes" id="UP000184383"/>
    </source>
</evidence>
<organism evidence="2 3">
    <name type="scientific">Aspergillus wentii DTO 134E9</name>
    <dbReference type="NCBI Taxonomy" id="1073089"/>
    <lineage>
        <taxon>Eukaryota</taxon>
        <taxon>Fungi</taxon>
        <taxon>Dikarya</taxon>
        <taxon>Ascomycota</taxon>
        <taxon>Pezizomycotina</taxon>
        <taxon>Eurotiomycetes</taxon>
        <taxon>Eurotiomycetidae</taxon>
        <taxon>Eurotiales</taxon>
        <taxon>Aspergillaceae</taxon>
        <taxon>Aspergillus</taxon>
        <taxon>Aspergillus subgen. Cremei</taxon>
    </lineage>
</organism>
<evidence type="ECO:0000313" key="2">
    <source>
        <dbReference type="EMBL" id="OJJ41837.1"/>
    </source>
</evidence>